<evidence type="ECO:0000313" key="3">
    <source>
        <dbReference type="Proteomes" id="UP000017836"/>
    </source>
</evidence>
<proteinExistence type="predicted"/>
<gene>
    <name evidence="2" type="ORF">AMTR_s00075p00117210</name>
</gene>
<keyword evidence="3" id="KW-1185">Reference proteome</keyword>
<protein>
    <submittedName>
        <fullName evidence="2">Uncharacterized protein</fullName>
    </submittedName>
</protein>
<evidence type="ECO:0000313" key="2">
    <source>
        <dbReference type="EMBL" id="ERN04593.1"/>
    </source>
</evidence>
<evidence type="ECO:0000256" key="1">
    <source>
        <dbReference type="SAM" id="MobiDB-lite"/>
    </source>
</evidence>
<name>W1P9J2_AMBTC</name>
<organism evidence="2 3">
    <name type="scientific">Amborella trichopoda</name>
    <dbReference type="NCBI Taxonomy" id="13333"/>
    <lineage>
        <taxon>Eukaryota</taxon>
        <taxon>Viridiplantae</taxon>
        <taxon>Streptophyta</taxon>
        <taxon>Embryophyta</taxon>
        <taxon>Tracheophyta</taxon>
        <taxon>Spermatophyta</taxon>
        <taxon>Magnoliopsida</taxon>
        <taxon>Amborellales</taxon>
        <taxon>Amborellaceae</taxon>
        <taxon>Amborella</taxon>
    </lineage>
</organism>
<sequence length="98" mass="11162">MAGSKERRSTGAEMSENRGGDGSQPCCKQVKWRIREVRLMERLQLMREGATMRWRWCQGREAGVDVEGDKEQRRKKGCCLRGGCKKGMRLGETEVAGR</sequence>
<dbReference type="EMBL" id="KI394195">
    <property type="protein sequence ID" value="ERN04593.1"/>
    <property type="molecule type" value="Genomic_DNA"/>
</dbReference>
<feature type="region of interest" description="Disordered" evidence="1">
    <location>
        <begin position="1"/>
        <end position="25"/>
    </location>
</feature>
<dbReference type="Proteomes" id="UP000017836">
    <property type="component" value="Unassembled WGS sequence"/>
</dbReference>
<feature type="compositionally biased region" description="Basic and acidic residues" evidence="1">
    <location>
        <begin position="1"/>
        <end position="19"/>
    </location>
</feature>
<dbReference type="AlphaFoldDB" id="W1P9J2"/>
<reference evidence="3" key="1">
    <citation type="journal article" date="2013" name="Science">
        <title>The Amborella genome and the evolution of flowering plants.</title>
        <authorList>
            <consortium name="Amborella Genome Project"/>
        </authorList>
    </citation>
    <scope>NUCLEOTIDE SEQUENCE [LARGE SCALE GENOMIC DNA]</scope>
</reference>
<dbReference type="HOGENOM" id="CLU_2336453_0_0_1"/>
<dbReference type="Gramene" id="ERN04593">
    <property type="protein sequence ID" value="ERN04593"/>
    <property type="gene ID" value="AMTR_s00075p00117210"/>
</dbReference>
<accession>W1P9J2</accession>